<dbReference type="PANTHER" id="PTHR30469:SF37">
    <property type="entry name" value="RAGD PROTEIN"/>
    <property type="match status" value="1"/>
</dbReference>
<evidence type="ECO:0000259" key="3">
    <source>
        <dbReference type="Pfam" id="PF25917"/>
    </source>
</evidence>
<comment type="similarity">
    <text evidence="1">Belongs to the membrane fusion protein (MFP) (TC 8.A.1) family.</text>
</comment>
<evidence type="ECO:0000256" key="2">
    <source>
        <dbReference type="SAM" id="Phobius"/>
    </source>
</evidence>
<dbReference type="SUPFAM" id="SSF111369">
    <property type="entry name" value="HlyD-like secretion proteins"/>
    <property type="match status" value="1"/>
</dbReference>
<accession>A0ABZ0HUB6</accession>
<dbReference type="NCBIfam" id="TIGR01730">
    <property type="entry name" value="RND_mfp"/>
    <property type="match status" value="1"/>
</dbReference>
<evidence type="ECO:0000313" key="6">
    <source>
        <dbReference type="Proteomes" id="UP001626536"/>
    </source>
</evidence>
<feature type="domain" description="Multidrug resistance protein MdtA-like barrel-sandwich hybrid" evidence="3">
    <location>
        <begin position="97"/>
        <end position="244"/>
    </location>
</feature>
<name>A0ABZ0HUB6_9HYPH</name>
<keyword evidence="6" id="KW-1185">Reference proteome</keyword>
<keyword evidence="2" id="KW-0812">Transmembrane</keyword>
<feature type="domain" description="CusB-like beta-barrel" evidence="4">
    <location>
        <begin position="262"/>
        <end position="333"/>
    </location>
</feature>
<dbReference type="InterPro" id="IPR058625">
    <property type="entry name" value="MdtA-like_BSH"/>
</dbReference>
<evidence type="ECO:0000259" key="4">
    <source>
        <dbReference type="Pfam" id="PF25954"/>
    </source>
</evidence>
<dbReference type="Pfam" id="PF25954">
    <property type="entry name" value="Beta-barrel_RND_2"/>
    <property type="match status" value="1"/>
</dbReference>
<dbReference type="Gene3D" id="2.40.50.100">
    <property type="match status" value="1"/>
</dbReference>
<dbReference type="Gene3D" id="2.40.30.170">
    <property type="match status" value="1"/>
</dbReference>
<dbReference type="Gene3D" id="1.10.287.470">
    <property type="entry name" value="Helix hairpin bin"/>
    <property type="match status" value="1"/>
</dbReference>
<dbReference type="Gene3D" id="2.40.420.20">
    <property type="match status" value="1"/>
</dbReference>
<dbReference type="Proteomes" id="UP001626536">
    <property type="component" value="Chromosome"/>
</dbReference>
<keyword evidence="2" id="KW-1133">Transmembrane helix</keyword>
<sequence length="422" mass="45468">MTPMEKPEQDSSEFGDGAARPGVGRKLSFLAAAVALSLAGAFLFVRHERAISAARLAQMNSQDAMEVPRVDVVTVVATPTTQPLVLPGETASWYETTIYARVNGYVAKWLVDIGDHVANGQLLATIDTPELDAELVAAKAKLNVSEAQVAVKQARAEFARTTYQRWRDSPKGVVSDQERESTKASSAEAVAELKAAQAQVMLNQADVDRLSALTQFKDVRAPFDGAIVQRRIDLGDLVTAGSSTTTSSLYRISQDNQMRVFVHAPQRTAAQLMQLDSPATITANDQPTLRFEGKVTRTARAINPEARTLRVEIDIPNSDHALVPGMYVQVSFRLTNNGLIQAPAAALLFRSNGPQIAVVDDEGMITFKDVTIVRDDGPVVDIGSGLTVGDKVALNLNNQIVSGQKVQINEIDKGRAHVSAAQ</sequence>
<dbReference type="Pfam" id="PF25917">
    <property type="entry name" value="BSH_RND"/>
    <property type="match status" value="1"/>
</dbReference>
<dbReference type="PANTHER" id="PTHR30469">
    <property type="entry name" value="MULTIDRUG RESISTANCE PROTEIN MDTA"/>
    <property type="match status" value="1"/>
</dbReference>
<dbReference type="RefSeq" id="WP_407339829.1">
    <property type="nucleotide sequence ID" value="NZ_CP136862.1"/>
</dbReference>
<keyword evidence="2" id="KW-0472">Membrane</keyword>
<gene>
    <name evidence="5" type="ORF">RZS28_03545</name>
</gene>
<evidence type="ECO:0000256" key="1">
    <source>
        <dbReference type="ARBA" id="ARBA00009477"/>
    </source>
</evidence>
<protein>
    <submittedName>
        <fullName evidence="5">Efflux RND transporter periplasmic adaptor subunit</fullName>
    </submittedName>
</protein>
<dbReference type="InterPro" id="IPR006143">
    <property type="entry name" value="RND_pump_MFP"/>
</dbReference>
<evidence type="ECO:0000313" key="5">
    <source>
        <dbReference type="EMBL" id="WOJ90381.1"/>
    </source>
</evidence>
<organism evidence="5 6">
    <name type="scientific">Methylocapsa polymorpha</name>
    <dbReference type="NCBI Taxonomy" id="3080828"/>
    <lineage>
        <taxon>Bacteria</taxon>
        <taxon>Pseudomonadati</taxon>
        <taxon>Pseudomonadota</taxon>
        <taxon>Alphaproteobacteria</taxon>
        <taxon>Hyphomicrobiales</taxon>
        <taxon>Beijerinckiaceae</taxon>
        <taxon>Methylocapsa</taxon>
    </lineage>
</organism>
<feature type="transmembrane region" description="Helical" evidence="2">
    <location>
        <begin position="27"/>
        <end position="45"/>
    </location>
</feature>
<reference evidence="5 6" key="1">
    <citation type="submission" date="2023-10" db="EMBL/GenBank/DDBJ databases">
        <title>Novel methanotroph of the genus Methylocapsa from a subarctic wetland.</title>
        <authorList>
            <person name="Belova S.E."/>
            <person name="Oshkin I.Y."/>
            <person name="Miroshnikov K."/>
            <person name="Dedysh S.N."/>
        </authorList>
    </citation>
    <scope>NUCLEOTIDE SEQUENCE [LARGE SCALE GENOMIC DNA]</scope>
    <source>
        <strain evidence="5 6">RX1</strain>
    </source>
</reference>
<dbReference type="InterPro" id="IPR058792">
    <property type="entry name" value="Beta-barrel_RND_2"/>
</dbReference>
<dbReference type="EMBL" id="CP136862">
    <property type="protein sequence ID" value="WOJ90381.1"/>
    <property type="molecule type" value="Genomic_DNA"/>
</dbReference>
<proteinExistence type="inferred from homology"/>